<name>A0A5C8IZ39_9BACT</name>
<dbReference type="RefSeq" id="WP_147923937.1">
    <property type="nucleotide sequence ID" value="NZ_VRTY01000132.1"/>
</dbReference>
<dbReference type="PANTHER" id="PTHR35535">
    <property type="entry name" value="HEAT SHOCK PROTEIN HSLJ"/>
    <property type="match status" value="1"/>
</dbReference>
<keyword evidence="3" id="KW-1185">Reference proteome</keyword>
<evidence type="ECO:0000313" key="2">
    <source>
        <dbReference type="EMBL" id="TXK26211.1"/>
    </source>
</evidence>
<dbReference type="InterPro" id="IPR038670">
    <property type="entry name" value="HslJ-like_sf"/>
</dbReference>
<protein>
    <submittedName>
        <fullName evidence="2">META domain-containing protein</fullName>
    </submittedName>
</protein>
<dbReference type="Gene3D" id="2.40.128.270">
    <property type="match status" value="1"/>
</dbReference>
<organism evidence="2 3">
    <name type="scientific">Pontibacter qinzhouensis</name>
    <dbReference type="NCBI Taxonomy" id="2603253"/>
    <lineage>
        <taxon>Bacteria</taxon>
        <taxon>Pseudomonadati</taxon>
        <taxon>Bacteroidota</taxon>
        <taxon>Cytophagia</taxon>
        <taxon>Cytophagales</taxon>
        <taxon>Hymenobacteraceae</taxon>
        <taxon>Pontibacter</taxon>
    </lineage>
</organism>
<dbReference type="EMBL" id="VRTY01000132">
    <property type="protein sequence ID" value="TXK26211.1"/>
    <property type="molecule type" value="Genomic_DNA"/>
</dbReference>
<dbReference type="PANTHER" id="PTHR35535:SF1">
    <property type="entry name" value="HEAT SHOCK PROTEIN HSLJ"/>
    <property type="match status" value="1"/>
</dbReference>
<evidence type="ECO:0000313" key="3">
    <source>
        <dbReference type="Proteomes" id="UP000321926"/>
    </source>
</evidence>
<dbReference type="Proteomes" id="UP000321926">
    <property type="component" value="Unassembled WGS sequence"/>
</dbReference>
<dbReference type="InterPro" id="IPR005184">
    <property type="entry name" value="DUF306_Meta_HslJ"/>
</dbReference>
<sequence>KVKGFAGCNNFFGTYTLKNDRLALERLGSTRMACPDMEVENYLMKVFGTVTSYKIAGDLLTLYSKNTAVAIFRAGFEQPAQDNQPLPEQQP</sequence>
<comment type="caution">
    <text evidence="2">The sequence shown here is derived from an EMBL/GenBank/DDBJ whole genome shotgun (WGS) entry which is preliminary data.</text>
</comment>
<dbReference type="OrthoDB" id="5348860at2"/>
<accession>A0A5C8IZ39</accession>
<feature type="non-terminal residue" evidence="2">
    <location>
        <position position="1"/>
    </location>
</feature>
<proteinExistence type="predicted"/>
<evidence type="ECO:0000259" key="1">
    <source>
        <dbReference type="Pfam" id="PF03724"/>
    </source>
</evidence>
<dbReference type="Pfam" id="PF03724">
    <property type="entry name" value="META"/>
    <property type="match status" value="1"/>
</dbReference>
<reference evidence="2 3" key="1">
    <citation type="submission" date="2019-08" db="EMBL/GenBank/DDBJ databases">
        <authorList>
            <person name="Shi S."/>
        </authorList>
    </citation>
    <scope>NUCLEOTIDE SEQUENCE [LARGE SCALE GENOMIC DNA]</scope>
    <source>
        <strain evidence="2 3">GY10130</strain>
    </source>
</reference>
<feature type="domain" description="DUF306" evidence="1">
    <location>
        <begin position="1"/>
        <end position="69"/>
    </location>
</feature>
<gene>
    <name evidence="2" type="ORF">FVR03_22025</name>
</gene>
<dbReference type="AlphaFoldDB" id="A0A5C8IZ39"/>
<dbReference type="InterPro" id="IPR053147">
    <property type="entry name" value="Hsp_HslJ-like"/>
</dbReference>